<sequence>MTRPGDDAPLSEEQIHEYVERCATENRWAFEGWLRGERHLDGDPIEPDLNPTEIRAECLWRVRLWLGDLLVEEHVAPAPSAERYADLTRRRIEGLPRRRLTCEPVHP</sequence>
<name>A0ABN2DD70_9ACTN</name>
<evidence type="ECO:0008006" key="3">
    <source>
        <dbReference type="Google" id="ProtNLM"/>
    </source>
</evidence>
<evidence type="ECO:0000313" key="2">
    <source>
        <dbReference type="Proteomes" id="UP001500190"/>
    </source>
</evidence>
<dbReference type="RefSeq" id="WP_344188901.1">
    <property type="nucleotide sequence ID" value="NZ_BAAAND010000003.1"/>
</dbReference>
<comment type="caution">
    <text evidence="1">The sequence shown here is derived from an EMBL/GenBank/DDBJ whole genome shotgun (WGS) entry which is preliminary data.</text>
</comment>
<proteinExistence type="predicted"/>
<reference evidence="1 2" key="1">
    <citation type="journal article" date="2019" name="Int. J. Syst. Evol. Microbiol.">
        <title>The Global Catalogue of Microorganisms (GCM) 10K type strain sequencing project: providing services to taxonomists for standard genome sequencing and annotation.</title>
        <authorList>
            <consortium name="The Broad Institute Genomics Platform"/>
            <consortium name="The Broad Institute Genome Sequencing Center for Infectious Disease"/>
            <person name="Wu L."/>
            <person name="Ma J."/>
        </authorList>
    </citation>
    <scope>NUCLEOTIDE SEQUENCE [LARGE SCALE GENOMIC DNA]</scope>
    <source>
        <strain evidence="1 2">JCM 14304</strain>
    </source>
</reference>
<evidence type="ECO:0000313" key="1">
    <source>
        <dbReference type="EMBL" id="GAA1574631.1"/>
    </source>
</evidence>
<keyword evidence="2" id="KW-1185">Reference proteome</keyword>
<accession>A0ABN2DD70</accession>
<dbReference type="EMBL" id="BAAAND010000003">
    <property type="protein sequence ID" value="GAA1574631.1"/>
    <property type="molecule type" value="Genomic_DNA"/>
</dbReference>
<protein>
    <recommendedName>
        <fullName evidence="3">WYL domain-containing protein</fullName>
    </recommendedName>
</protein>
<organism evidence="1 2">
    <name type="scientific">Kribbella karoonensis</name>
    <dbReference type="NCBI Taxonomy" id="324851"/>
    <lineage>
        <taxon>Bacteria</taxon>
        <taxon>Bacillati</taxon>
        <taxon>Actinomycetota</taxon>
        <taxon>Actinomycetes</taxon>
        <taxon>Propionibacteriales</taxon>
        <taxon>Kribbellaceae</taxon>
        <taxon>Kribbella</taxon>
    </lineage>
</organism>
<dbReference type="Proteomes" id="UP001500190">
    <property type="component" value="Unassembled WGS sequence"/>
</dbReference>
<gene>
    <name evidence="1" type="ORF">GCM10009742_17110</name>
</gene>